<dbReference type="Proteomes" id="UP000030669">
    <property type="component" value="Unassembled WGS sequence"/>
</dbReference>
<accession>S7R938</accession>
<dbReference type="InterPro" id="IPR008266">
    <property type="entry name" value="Tyr_kinase_AS"/>
</dbReference>
<dbReference type="GO" id="GO:0004672">
    <property type="term" value="F:protein kinase activity"/>
    <property type="evidence" value="ECO:0007669"/>
    <property type="project" value="InterPro"/>
</dbReference>
<dbReference type="InterPro" id="IPR040976">
    <property type="entry name" value="Pkinase_fungal"/>
</dbReference>
<dbReference type="HOGENOM" id="CLU_012171_1_0_1"/>
<dbReference type="EMBL" id="KB469313">
    <property type="protein sequence ID" value="EPQ50815.1"/>
    <property type="molecule type" value="Genomic_DNA"/>
</dbReference>
<dbReference type="OMA" id="ILIRVHT"/>
<dbReference type="PANTHER" id="PTHR38248:SF2">
    <property type="entry name" value="FUNK1 11"/>
    <property type="match status" value="1"/>
</dbReference>
<dbReference type="Gene3D" id="1.10.510.10">
    <property type="entry name" value="Transferase(Phosphotransferase) domain 1"/>
    <property type="match status" value="1"/>
</dbReference>
<evidence type="ECO:0000313" key="3">
    <source>
        <dbReference type="Proteomes" id="UP000030669"/>
    </source>
</evidence>
<dbReference type="PROSITE" id="PS00109">
    <property type="entry name" value="PROTEIN_KINASE_TYR"/>
    <property type="match status" value="1"/>
</dbReference>
<dbReference type="RefSeq" id="XP_007870636.1">
    <property type="nucleotide sequence ID" value="XM_007872445.1"/>
</dbReference>
<dbReference type="InterPro" id="IPR000719">
    <property type="entry name" value="Prot_kinase_dom"/>
</dbReference>
<dbReference type="SUPFAM" id="SSF56112">
    <property type="entry name" value="Protein kinase-like (PK-like)"/>
    <property type="match status" value="1"/>
</dbReference>
<dbReference type="PROSITE" id="PS50011">
    <property type="entry name" value="PROTEIN_KINASE_DOM"/>
    <property type="match status" value="1"/>
</dbReference>
<reference evidence="2 3" key="1">
    <citation type="journal article" date="2012" name="Science">
        <title>The Paleozoic origin of enzymatic lignin decomposition reconstructed from 31 fungal genomes.</title>
        <authorList>
            <person name="Floudas D."/>
            <person name="Binder M."/>
            <person name="Riley R."/>
            <person name="Barry K."/>
            <person name="Blanchette R.A."/>
            <person name="Henrissat B."/>
            <person name="Martinez A.T."/>
            <person name="Otillar R."/>
            <person name="Spatafora J.W."/>
            <person name="Yadav J.S."/>
            <person name="Aerts A."/>
            <person name="Benoit I."/>
            <person name="Boyd A."/>
            <person name="Carlson A."/>
            <person name="Copeland A."/>
            <person name="Coutinho P.M."/>
            <person name="de Vries R.P."/>
            <person name="Ferreira P."/>
            <person name="Findley K."/>
            <person name="Foster B."/>
            <person name="Gaskell J."/>
            <person name="Glotzer D."/>
            <person name="Gorecki P."/>
            <person name="Heitman J."/>
            <person name="Hesse C."/>
            <person name="Hori C."/>
            <person name="Igarashi K."/>
            <person name="Jurgens J.A."/>
            <person name="Kallen N."/>
            <person name="Kersten P."/>
            <person name="Kohler A."/>
            <person name="Kuees U."/>
            <person name="Kumar T.K.A."/>
            <person name="Kuo A."/>
            <person name="LaButti K."/>
            <person name="Larrondo L.F."/>
            <person name="Lindquist E."/>
            <person name="Ling A."/>
            <person name="Lombard V."/>
            <person name="Lucas S."/>
            <person name="Lundell T."/>
            <person name="Martin R."/>
            <person name="McLaughlin D.J."/>
            <person name="Morgenstern I."/>
            <person name="Morin E."/>
            <person name="Murat C."/>
            <person name="Nagy L.G."/>
            <person name="Nolan M."/>
            <person name="Ohm R.A."/>
            <person name="Patyshakuliyeva A."/>
            <person name="Rokas A."/>
            <person name="Ruiz-Duenas F.J."/>
            <person name="Sabat G."/>
            <person name="Salamov A."/>
            <person name="Samejima M."/>
            <person name="Schmutz J."/>
            <person name="Slot J.C."/>
            <person name="St John F."/>
            <person name="Stenlid J."/>
            <person name="Sun H."/>
            <person name="Sun S."/>
            <person name="Syed K."/>
            <person name="Tsang A."/>
            <person name="Wiebenga A."/>
            <person name="Young D."/>
            <person name="Pisabarro A."/>
            <person name="Eastwood D.C."/>
            <person name="Martin F."/>
            <person name="Cullen D."/>
            <person name="Grigoriev I.V."/>
            <person name="Hibbett D.S."/>
        </authorList>
    </citation>
    <scope>NUCLEOTIDE SEQUENCE [LARGE SCALE GENOMIC DNA]</scope>
    <source>
        <strain evidence="2 3">ATCC 11539</strain>
    </source>
</reference>
<dbReference type="GeneID" id="19306700"/>
<feature type="domain" description="Protein kinase" evidence="1">
    <location>
        <begin position="204"/>
        <end position="543"/>
    </location>
</feature>
<dbReference type="KEGG" id="gtr:GLOTRDRAFT_50043"/>
<evidence type="ECO:0000259" key="1">
    <source>
        <dbReference type="PROSITE" id="PS50011"/>
    </source>
</evidence>
<dbReference type="GO" id="GO:0005524">
    <property type="term" value="F:ATP binding"/>
    <property type="evidence" value="ECO:0007669"/>
    <property type="project" value="InterPro"/>
</dbReference>
<organism evidence="2 3">
    <name type="scientific">Gloeophyllum trabeum (strain ATCC 11539 / FP-39264 / Madison 617)</name>
    <name type="common">Brown rot fungus</name>
    <dbReference type="NCBI Taxonomy" id="670483"/>
    <lineage>
        <taxon>Eukaryota</taxon>
        <taxon>Fungi</taxon>
        <taxon>Dikarya</taxon>
        <taxon>Basidiomycota</taxon>
        <taxon>Agaricomycotina</taxon>
        <taxon>Agaricomycetes</taxon>
        <taxon>Gloeophyllales</taxon>
        <taxon>Gloeophyllaceae</taxon>
        <taxon>Gloeophyllum</taxon>
    </lineage>
</organism>
<protein>
    <recommendedName>
        <fullName evidence="1">Protein kinase domain-containing protein</fullName>
    </recommendedName>
</protein>
<dbReference type="InterPro" id="IPR011009">
    <property type="entry name" value="Kinase-like_dom_sf"/>
</dbReference>
<name>S7R938_GLOTA</name>
<evidence type="ECO:0000313" key="2">
    <source>
        <dbReference type="EMBL" id="EPQ50815.1"/>
    </source>
</evidence>
<dbReference type="Pfam" id="PF17667">
    <property type="entry name" value="Pkinase_fungal"/>
    <property type="match status" value="2"/>
</dbReference>
<feature type="non-terminal residue" evidence="2">
    <location>
        <position position="1"/>
    </location>
</feature>
<dbReference type="PANTHER" id="PTHR38248">
    <property type="entry name" value="FUNK1 6"/>
    <property type="match status" value="1"/>
</dbReference>
<dbReference type="eggNOG" id="ENOG502R1AS">
    <property type="taxonomic scope" value="Eukaryota"/>
</dbReference>
<dbReference type="OrthoDB" id="3271139at2759"/>
<gene>
    <name evidence="2" type="ORF">GLOTRDRAFT_50043</name>
</gene>
<proteinExistence type="predicted"/>
<dbReference type="AlphaFoldDB" id="S7R938"/>
<dbReference type="STRING" id="670483.S7R938"/>
<keyword evidence="3" id="KW-1185">Reference proteome</keyword>
<sequence length="599" mass="66683">SVFRYISSFPDSNPAPRDVIPKEQVLVPDEYHTLGFPEVRPDISVMDRGLQSKLWRHRAAFGEVKWNVGHGPDPPQPGRVSVIVTQAAGYARLHMSARPFSLFSVALLIFGTRFCVGIFDRNGVVLSPTYEMFAEEGLKKLIGVVRNLTHVLTDVDLGRDPTVDILDSDEAERLTGVSNPYPLYRISPIGQDNRSWCTIGPPVWSSISLLGRGTLIFRVREYHPGTGQGNVAHLGDQTMVMKTAWRDSGRNSESSIYQSITASHPGLAQFLIGEDVITAGGATLTVDSVRGNAAKLEDSPVLHRLILRSVGRPLWEYNSDLELLKGWLAALNAHEFLSSRKVLHRDVSPGNILLAADPEKAEAGSEGFLSDLEYAHIQDILETKVEVIEREPVKRGRTAEDKAKRGAPLTGTRHFMSSKLLSAVGRGSPTKHVVEDDIESFVWSLGYAVMRKAVTATNGNKDEKEAHELYMTSFKKAFSHLSAQAILDNRKSTHSPVAFARLPELDSFIDRQVSVPLQKLLRALQQRMRKRTIYEEDEQTRMLRPEQESEVAALLGSPTDALDTLSLAAVELSYEFLRRVTLPCIQELESHRNLDIIRK</sequence>